<feature type="domain" description="ABC-three component systems C-terminal" evidence="1">
    <location>
        <begin position="169"/>
        <end position="303"/>
    </location>
</feature>
<name>A0A8S5U3P5_9CAUD</name>
<dbReference type="Pfam" id="PF20282">
    <property type="entry name" value="CTD6"/>
    <property type="match status" value="1"/>
</dbReference>
<sequence>MTFSEYASDLSPFISFGKSEHEYFTELVGNFIQDAAMDSCKLLKRKPDTKYRYIKGDRTIQPKDAQYLYDHRDKSKFSNWIWERMDESDSYDNVVAWLDSLSIASDDPSTTCADILESIVLDIINSTPTTQAAQEAEIDLRLIDDIQKKIKSLPRPTNVPVPKVATQDEQIYIDELCQAYGDAEGMDSFSTDDLSSFPDYSDDLEDRRIDFYAAETIRRGVLELKGSSLTGQFDVLKDETYNGVKDTARRTHPNGYERMLAVMEQAVIAPVTNYILSASPYWISGKIKKGVCHHLVNDGKLTWIRRRKKQ</sequence>
<proteinExistence type="predicted"/>
<organism evidence="2">
    <name type="scientific">Siphoviridae sp. ctSA812</name>
    <dbReference type="NCBI Taxonomy" id="2825508"/>
    <lineage>
        <taxon>Viruses</taxon>
        <taxon>Duplodnaviria</taxon>
        <taxon>Heunggongvirae</taxon>
        <taxon>Uroviricota</taxon>
        <taxon>Caudoviricetes</taxon>
    </lineage>
</organism>
<accession>A0A8S5U3P5</accession>
<dbReference type="InterPro" id="IPR046914">
    <property type="entry name" value="ABC-3C_CTD6"/>
</dbReference>
<evidence type="ECO:0000313" key="2">
    <source>
        <dbReference type="EMBL" id="DAF89022.1"/>
    </source>
</evidence>
<evidence type="ECO:0000259" key="1">
    <source>
        <dbReference type="Pfam" id="PF20282"/>
    </source>
</evidence>
<dbReference type="EMBL" id="BK016000">
    <property type="protein sequence ID" value="DAF89022.1"/>
    <property type="molecule type" value="Genomic_DNA"/>
</dbReference>
<reference evidence="2" key="1">
    <citation type="journal article" date="2021" name="Proc. Natl. Acad. Sci. U.S.A.">
        <title>A Catalog of Tens of Thousands of Viruses from Human Metagenomes Reveals Hidden Associations with Chronic Diseases.</title>
        <authorList>
            <person name="Tisza M.J."/>
            <person name="Buck C.B."/>
        </authorList>
    </citation>
    <scope>NUCLEOTIDE SEQUENCE</scope>
    <source>
        <strain evidence="2">CtSA812</strain>
    </source>
</reference>
<protein>
    <recommendedName>
        <fullName evidence="1">ABC-three component systems C-terminal domain-containing protein</fullName>
    </recommendedName>
</protein>